<feature type="domain" description="AMP-binding enzyme C-terminal" evidence="7">
    <location>
        <begin position="466"/>
        <end position="578"/>
    </location>
</feature>
<reference evidence="8 9" key="1">
    <citation type="submission" date="2016-08" db="EMBL/GenBank/DDBJ databases">
        <title>Complete genome sequence of Mycobacterium shinshuense, a subspecies of M. ulcerans.</title>
        <authorList>
            <person name="Yoshida M."/>
            <person name="Ogura Y."/>
            <person name="Hayashi T."/>
            <person name="Hoshino Y."/>
        </authorList>
    </citation>
    <scope>NUCLEOTIDE SEQUENCE [LARGE SCALE GENOMIC DNA]</scope>
    <source>
        <strain evidence="9">ATCC 33728</strain>
    </source>
</reference>
<keyword evidence="4" id="KW-0276">Fatty acid metabolism</keyword>
<dbReference type="GO" id="GO:0071766">
    <property type="term" value="P:Actinobacterium-type cell wall biogenesis"/>
    <property type="evidence" value="ECO:0007669"/>
    <property type="project" value="UniProtKB-ARBA"/>
</dbReference>
<dbReference type="Pfam" id="PF23024">
    <property type="entry name" value="AMP-dom_DIP2-like"/>
    <property type="match status" value="1"/>
</dbReference>
<evidence type="ECO:0000259" key="7">
    <source>
        <dbReference type="Pfam" id="PF23024"/>
    </source>
</evidence>
<dbReference type="FunFam" id="3.30.300.30:FF:000016">
    <property type="entry name" value="Fatty-acid-CoA ligase FadD26"/>
    <property type="match status" value="1"/>
</dbReference>
<evidence type="ECO:0000256" key="1">
    <source>
        <dbReference type="ARBA" id="ARBA00005194"/>
    </source>
</evidence>
<keyword evidence="3" id="KW-0436">Ligase</keyword>
<proteinExistence type="inferred from homology"/>
<evidence type="ECO:0000256" key="2">
    <source>
        <dbReference type="ARBA" id="ARBA00006432"/>
    </source>
</evidence>
<dbReference type="InterPro" id="IPR040097">
    <property type="entry name" value="FAAL/FAAC"/>
</dbReference>
<dbReference type="Proteomes" id="UP000218067">
    <property type="component" value="Chromosome"/>
</dbReference>
<keyword evidence="5" id="KW-0443">Lipid metabolism</keyword>
<evidence type="ECO:0000313" key="9">
    <source>
        <dbReference type="Proteomes" id="UP000218067"/>
    </source>
</evidence>
<dbReference type="InterPro" id="IPR045851">
    <property type="entry name" value="AMP-bd_C_sf"/>
</dbReference>
<dbReference type="NCBIfam" id="NF004509">
    <property type="entry name" value="PRK05850.1"/>
    <property type="match status" value="1"/>
</dbReference>
<evidence type="ECO:0000256" key="4">
    <source>
        <dbReference type="ARBA" id="ARBA00022832"/>
    </source>
</evidence>
<dbReference type="SUPFAM" id="SSF56801">
    <property type="entry name" value="Acetyl-CoA synthetase-like"/>
    <property type="match status" value="1"/>
</dbReference>
<dbReference type="GO" id="GO:0016874">
    <property type="term" value="F:ligase activity"/>
    <property type="evidence" value="ECO:0007669"/>
    <property type="project" value="UniProtKB-KW"/>
</dbReference>
<dbReference type="NCBIfam" id="NF038338">
    <property type="entry name" value="FAAL_FadD28"/>
    <property type="match status" value="1"/>
</dbReference>
<comment type="similarity">
    <text evidence="2">Belongs to the ATP-dependent AMP-binding enzyme family.</text>
</comment>
<dbReference type="InterPro" id="IPR025110">
    <property type="entry name" value="AMP-bd_C"/>
</dbReference>
<evidence type="ECO:0000256" key="3">
    <source>
        <dbReference type="ARBA" id="ARBA00022598"/>
    </source>
</evidence>
<gene>
    <name evidence="8" type="primary">fadD28</name>
    <name evidence="8" type="ORF">SHTP_1716</name>
</gene>
<dbReference type="AlphaFoldDB" id="A0A1B4Y1M1"/>
<evidence type="ECO:0000259" key="6">
    <source>
        <dbReference type="Pfam" id="PF00501"/>
    </source>
</evidence>
<dbReference type="Pfam" id="PF00501">
    <property type="entry name" value="AMP-binding"/>
    <property type="match status" value="1"/>
</dbReference>
<dbReference type="GO" id="GO:0006633">
    <property type="term" value="P:fatty acid biosynthetic process"/>
    <property type="evidence" value="ECO:0007669"/>
    <property type="project" value="TreeGrafter"/>
</dbReference>
<comment type="pathway">
    <text evidence="1">Lipid metabolism; fatty acid biosynthesis.</text>
</comment>
<dbReference type="GO" id="GO:0070566">
    <property type="term" value="F:adenylyltransferase activity"/>
    <property type="evidence" value="ECO:0007669"/>
    <property type="project" value="TreeGrafter"/>
</dbReference>
<dbReference type="InterPro" id="IPR000873">
    <property type="entry name" value="AMP-dep_synth/lig_dom"/>
</dbReference>
<dbReference type="Gene3D" id="3.40.50.12780">
    <property type="entry name" value="N-terminal domain of ligase-like"/>
    <property type="match status" value="1"/>
</dbReference>
<evidence type="ECO:0000313" key="8">
    <source>
        <dbReference type="EMBL" id="BAV40945.1"/>
    </source>
</evidence>
<organism evidence="8 9">
    <name type="scientific">Mycobacterium ulcerans subsp. shinshuense</name>
    <dbReference type="NCBI Taxonomy" id="1124626"/>
    <lineage>
        <taxon>Bacteria</taxon>
        <taxon>Bacillati</taxon>
        <taxon>Actinomycetota</taxon>
        <taxon>Actinomycetes</taxon>
        <taxon>Mycobacteriales</taxon>
        <taxon>Mycobacteriaceae</taxon>
        <taxon>Mycobacterium</taxon>
        <taxon>Mycobacterium ulcerans group</taxon>
    </lineage>
</organism>
<dbReference type="InterPro" id="IPR053437">
    <property type="entry name" value="LCFA-AMP_ligase_FadD28"/>
</dbReference>
<protein>
    <submittedName>
        <fullName evidence="8">Acyl-CoA synthetase</fullName>
    </submittedName>
</protein>
<dbReference type="GO" id="GO:0005886">
    <property type="term" value="C:plasma membrane"/>
    <property type="evidence" value="ECO:0007669"/>
    <property type="project" value="TreeGrafter"/>
</dbReference>
<accession>A0A1B4Y1M1</accession>
<evidence type="ECO:0000256" key="5">
    <source>
        <dbReference type="ARBA" id="ARBA00023098"/>
    </source>
</evidence>
<name>A0A1B4Y1M1_MYCUL</name>
<sequence>MMPMSVRSLPSALRACARLQPNDPAFTFMNYEQNWDGAAETLTWSQLYRRTLNVARELSSCGSVGDRAVILAPQGLEYVVAFLGALQAGRIAVPLSVPQGGASDERATSVLRDASPVAILTTSPVIDDVTQHVSAQSAGPAPSIIELDRLDLDAAAGSGAGTENYPATAYLQYTSGSTREPAGVMLSHQNLVTNFEQLMSGYFADTDGIAPPDSTLVSWLPFYHDMGLVLGVCAPILGGYQAVLTSPVSFLQRPARWLQMLATSSHAFSAAPNFTFELAAKKVSDDDMAGLDLGNVLTILSGSERVQPATLKRFADRFARFNLQENVLRPSYGLAEATVYVSTSRPGQPPELVEFDAESLSTGQAKQCESGAGTQLVSYVLPRSPIVRVVDPDTCTECPDGTVGEIWVCGDNVAIGYWNKPEESERTFGGKLASPSEGIPEGPWLRTGDSGFITDGKMFIIGRIKDLLIVYGRNHSPDDIEATIHEITRSRCAAISVPGDRSTEKLVAIIEYRRRGDSDQEAMDMLVAVKREVTSALSNSHGLSVADLVLVAPGSIPTTTSGKVRRAACVEQYRQQQFARLDV</sequence>
<dbReference type="FunFam" id="3.40.50.12780:FF:000013">
    <property type="entry name" value="Long-chain-fatty-acid--AMP ligase FadD32"/>
    <property type="match status" value="1"/>
</dbReference>
<dbReference type="EMBL" id="AP017624">
    <property type="protein sequence ID" value="BAV40945.1"/>
    <property type="molecule type" value="Genomic_DNA"/>
</dbReference>
<dbReference type="CDD" id="cd05931">
    <property type="entry name" value="FAAL"/>
    <property type="match status" value="1"/>
</dbReference>
<feature type="domain" description="AMP-dependent synthetase/ligase" evidence="6">
    <location>
        <begin position="15"/>
        <end position="418"/>
    </location>
</feature>
<dbReference type="Gene3D" id="3.30.300.30">
    <property type="match status" value="1"/>
</dbReference>
<dbReference type="InterPro" id="IPR042099">
    <property type="entry name" value="ANL_N_sf"/>
</dbReference>
<dbReference type="PANTHER" id="PTHR22754:SF32">
    <property type="entry name" value="DISCO-INTERACTING PROTEIN 2"/>
    <property type="match status" value="1"/>
</dbReference>
<dbReference type="PANTHER" id="PTHR22754">
    <property type="entry name" value="DISCO-INTERACTING PROTEIN 2 DIP2 -RELATED"/>
    <property type="match status" value="1"/>
</dbReference>